<feature type="transmembrane region" description="Helical" evidence="7">
    <location>
        <begin position="7"/>
        <end position="29"/>
    </location>
</feature>
<comment type="similarity">
    <text evidence="5">Belongs to the methyl-accepting chemotaxis (MCP) protein family.</text>
</comment>
<evidence type="ECO:0000256" key="4">
    <source>
        <dbReference type="ARBA" id="ARBA00023224"/>
    </source>
</evidence>
<evidence type="ECO:0000256" key="2">
    <source>
        <dbReference type="ARBA" id="ARBA00022475"/>
    </source>
</evidence>
<evidence type="ECO:0000259" key="9">
    <source>
        <dbReference type="PROSITE" id="PS50885"/>
    </source>
</evidence>
<keyword evidence="11" id="KW-1185">Reference proteome</keyword>
<dbReference type="InterPro" id="IPR003660">
    <property type="entry name" value="HAMP_dom"/>
</dbReference>
<organism evidence="10 11">
    <name type="scientific">Ferviditalea candida</name>
    <dbReference type="NCBI Taxonomy" id="3108399"/>
    <lineage>
        <taxon>Bacteria</taxon>
        <taxon>Bacillati</taxon>
        <taxon>Bacillota</taxon>
        <taxon>Bacilli</taxon>
        <taxon>Bacillales</taxon>
        <taxon>Paenibacillaceae</taxon>
        <taxon>Ferviditalea</taxon>
    </lineage>
</organism>
<comment type="caution">
    <text evidence="10">The sequence shown here is derived from an EMBL/GenBank/DDBJ whole genome shotgun (WGS) entry which is preliminary data.</text>
</comment>
<dbReference type="Pfam" id="PF00672">
    <property type="entry name" value="HAMP"/>
    <property type="match status" value="1"/>
</dbReference>
<evidence type="ECO:0000256" key="1">
    <source>
        <dbReference type="ARBA" id="ARBA00004236"/>
    </source>
</evidence>
<dbReference type="Proteomes" id="UP001310386">
    <property type="component" value="Unassembled WGS sequence"/>
</dbReference>
<dbReference type="InterPro" id="IPR004089">
    <property type="entry name" value="MCPsignal_dom"/>
</dbReference>
<evidence type="ECO:0000256" key="5">
    <source>
        <dbReference type="ARBA" id="ARBA00029447"/>
    </source>
</evidence>
<evidence type="ECO:0000259" key="8">
    <source>
        <dbReference type="PROSITE" id="PS50111"/>
    </source>
</evidence>
<feature type="domain" description="Methyl-accepting transducer" evidence="8">
    <location>
        <begin position="261"/>
        <end position="504"/>
    </location>
</feature>
<dbReference type="PROSITE" id="PS50885">
    <property type="entry name" value="HAMP"/>
    <property type="match status" value="1"/>
</dbReference>
<keyword evidence="4 6" id="KW-0807">Transducer</keyword>
<evidence type="ECO:0000256" key="7">
    <source>
        <dbReference type="SAM" id="Phobius"/>
    </source>
</evidence>
<keyword evidence="3 7" id="KW-0472">Membrane</keyword>
<dbReference type="CDD" id="cd11386">
    <property type="entry name" value="MCP_signal"/>
    <property type="match status" value="1"/>
</dbReference>
<evidence type="ECO:0000313" key="10">
    <source>
        <dbReference type="EMBL" id="MEB3100801.1"/>
    </source>
</evidence>
<dbReference type="SMART" id="SM00283">
    <property type="entry name" value="MA"/>
    <property type="match status" value="1"/>
</dbReference>
<dbReference type="EMBL" id="JAYJLD010000004">
    <property type="protein sequence ID" value="MEB3100801.1"/>
    <property type="molecule type" value="Genomic_DNA"/>
</dbReference>
<dbReference type="PANTHER" id="PTHR32089:SF112">
    <property type="entry name" value="LYSOZYME-LIKE PROTEIN-RELATED"/>
    <property type="match status" value="1"/>
</dbReference>
<accession>A0ABU5ZGL8</accession>
<sequence>MKIKMKLLLGYLGVILIFTIGLMVMFMQLKGIEGNIGEMDRRSERSSDVSEVFSIHRQKIIELMEYIIHPDPGFIKKFQEQIAEQEKLLTKIEPKMKTDEQKKSYATIVNANQVLNDAFLKQIVPAVQNGNLNGAKQINDTVIRDQRSVILDAVGKLVNSVNDEFNTAKQEANSRAALSITILFAIIIVSIGASLGIAMFMGAQITGPIRRVQETSERIAKGDLSGEKVKVTSKDEVGALTQAMNTMAENMKGLIGSVAMNANQVAAASQQISASTEEIAGGSTNQAAAAQTMTELFKELSIAINTVAVSAEEAANLSNQAVNIAQEGGQVVHQSINGMKAVNEQISKLEEDSNKIGDIIEVIDDIAEQTNLLALNAAIEAARAGEQGRGFAVVADEVRKLAERAGEATKQITQIIKGMQNNTAHSVKAVVDGLAQSEKTGNAFEKIIAMVNSTSFKVNEIAAASEEQAAQSAEVMNTIETIAAASEESAAAAEETASTSQALAQLADELNQSVSVFKIK</sequence>
<dbReference type="Gene3D" id="1.10.287.950">
    <property type="entry name" value="Methyl-accepting chemotaxis protein"/>
    <property type="match status" value="1"/>
</dbReference>
<dbReference type="SMART" id="SM00304">
    <property type="entry name" value="HAMP"/>
    <property type="match status" value="1"/>
</dbReference>
<dbReference type="RefSeq" id="WP_371752919.1">
    <property type="nucleotide sequence ID" value="NZ_JAYJLD010000004.1"/>
</dbReference>
<evidence type="ECO:0000313" key="11">
    <source>
        <dbReference type="Proteomes" id="UP001310386"/>
    </source>
</evidence>
<dbReference type="PROSITE" id="PS50111">
    <property type="entry name" value="CHEMOTAXIS_TRANSDUC_2"/>
    <property type="match status" value="1"/>
</dbReference>
<name>A0ABU5ZGL8_9BACL</name>
<evidence type="ECO:0000256" key="3">
    <source>
        <dbReference type="ARBA" id="ARBA00023136"/>
    </source>
</evidence>
<reference evidence="10" key="1">
    <citation type="submission" date="2023-12" db="EMBL/GenBank/DDBJ databases">
        <title>Fervidustalea candida gen. nov., sp. nov., a novel member of the family Paenibacillaceae isolated from a geothermal area.</title>
        <authorList>
            <person name="Li W.-J."/>
            <person name="Jiao J.-Y."/>
            <person name="Chen Y."/>
        </authorList>
    </citation>
    <scope>NUCLEOTIDE SEQUENCE</scope>
    <source>
        <strain evidence="10">SYSU GA230002</strain>
    </source>
</reference>
<dbReference type="SUPFAM" id="SSF58104">
    <property type="entry name" value="Methyl-accepting chemotaxis protein (MCP) signaling domain"/>
    <property type="match status" value="1"/>
</dbReference>
<keyword evidence="7" id="KW-1133">Transmembrane helix</keyword>
<evidence type="ECO:0000256" key="6">
    <source>
        <dbReference type="PROSITE-ProRule" id="PRU00284"/>
    </source>
</evidence>
<dbReference type="InterPro" id="IPR004090">
    <property type="entry name" value="Chemotax_Me-accpt_rcpt"/>
</dbReference>
<dbReference type="CDD" id="cd06225">
    <property type="entry name" value="HAMP"/>
    <property type="match status" value="1"/>
</dbReference>
<keyword evidence="2" id="KW-1003">Cell membrane</keyword>
<feature type="domain" description="HAMP" evidence="9">
    <location>
        <begin position="203"/>
        <end position="256"/>
    </location>
</feature>
<comment type="subcellular location">
    <subcellularLocation>
        <location evidence="1">Cell membrane</location>
    </subcellularLocation>
</comment>
<proteinExistence type="inferred from homology"/>
<dbReference type="PRINTS" id="PR00260">
    <property type="entry name" value="CHEMTRNSDUCR"/>
</dbReference>
<gene>
    <name evidence="10" type="ORF">VF724_03915</name>
</gene>
<dbReference type="PANTHER" id="PTHR32089">
    <property type="entry name" value="METHYL-ACCEPTING CHEMOTAXIS PROTEIN MCPB"/>
    <property type="match status" value="1"/>
</dbReference>
<dbReference type="Pfam" id="PF00015">
    <property type="entry name" value="MCPsignal"/>
    <property type="match status" value="1"/>
</dbReference>
<keyword evidence="7" id="KW-0812">Transmembrane</keyword>
<feature type="transmembrane region" description="Helical" evidence="7">
    <location>
        <begin position="176"/>
        <end position="201"/>
    </location>
</feature>
<protein>
    <submittedName>
        <fullName evidence="10">Methyl-accepting chemotaxis protein</fullName>
    </submittedName>
</protein>